<keyword evidence="2" id="KW-1185">Reference proteome</keyword>
<evidence type="ECO:0000313" key="1">
    <source>
        <dbReference type="EMBL" id="RDX89579.1"/>
    </source>
</evidence>
<proteinExistence type="predicted"/>
<protein>
    <recommendedName>
        <fullName evidence="3">Copia protein</fullName>
    </recommendedName>
</protein>
<dbReference type="EMBL" id="QJKJ01005632">
    <property type="protein sequence ID" value="RDX89579.1"/>
    <property type="molecule type" value="Genomic_DNA"/>
</dbReference>
<evidence type="ECO:0008006" key="3">
    <source>
        <dbReference type="Google" id="ProtNLM"/>
    </source>
</evidence>
<evidence type="ECO:0000313" key="2">
    <source>
        <dbReference type="Proteomes" id="UP000257109"/>
    </source>
</evidence>
<comment type="caution">
    <text evidence="1">The sequence shown here is derived from an EMBL/GenBank/DDBJ whole genome shotgun (WGS) entry which is preliminary data.</text>
</comment>
<dbReference type="AlphaFoldDB" id="A0A371GG81"/>
<feature type="non-terminal residue" evidence="1">
    <location>
        <position position="1"/>
    </location>
</feature>
<dbReference type="OrthoDB" id="411615at2759"/>
<reference evidence="1" key="1">
    <citation type="submission" date="2018-05" db="EMBL/GenBank/DDBJ databases">
        <title>Draft genome of Mucuna pruriens seed.</title>
        <authorList>
            <person name="Nnadi N.E."/>
            <person name="Vos R."/>
            <person name="Hasami M.H."/>
            <person name="Devisetty U.K."/>
            <person name="Aguiy J.C."/>
        </authorList>
    </citation>
    <scope>NUCLEOTIDE SEQUENCE [LARGE SCALE GENOMIC DNA]</scope>
    <source>
        <strain evidence="1">JCA_2017</strain>
    </source>
</reference>
<name>A0A371GG81_MUCPR</name>
<accession>A0A371GG81</accession>
<gene>
    <name evidence="1" type="ORF">CR513_28685</name>
</gene>
<dbReference type="Proteomes" id="UP000257109">
    <property type="component" value="Unassembled WGS sequence"/>
</dbReference>
<organism evidence="1 2">
    <name type="scientific">Mucuna pruriens</name>
    <name type="common">Velvet bean</name>
    <name type="synonym">Dolichos pruriens</name>
    <dbReference type="NCBI Taxonomy" id="157652"/>
    <lineage>
        <taxon>Eukaryota</taxon>
        <taxon>Viridiplantae</taxon>
        <taxon>Streptophyta</taxon>
        <taxon>Embryophyta</taxon>
        <taxon>Tracheophyta</taxon>
        <taxon>Spermatophyta</taxon>
        <taxon>Magnoliopsida</taxon>
        <taxon>eudicotyledons</taxon>
        <taxon>Gunneridae</taxon>
        <taxon>Pentapetalae</taxon>
        <taxon>rosids</taxon>
        <taxon>fabids</taxon>
        <taxon>Fabales</taxon>
        <taxon>Fabaceae</taxon>
        <taxon>Papilionoideae</taxon>
        <taxon>50 kb inversion clade</taxon>
        <taxon>NPAAA clade</taxon>
        <taxon>indigoferoid/millettioid clade</taxon>
        <taxon>Phaseoleae</taxon>
        <taxon>Mucuna</taxon>
    </lineage>
</organism>
<sequence>MGVRKPITKVPQVVENDCIDQVVNGEQQNYVKQHTTLRISHRVKNSEIPSDYIVYLQESNYNIEAKNDLETFSQAMSSEESNLWYNVMKVEMDSMASNHAWNLVELPNGVKAIESK</sequence>